<dbReference type="Pfam" id="PF00089">
    <property type="entry name" value="Trypsin"/>
    <property type="match status" value="1"/>
</dbReference>
<dbReference type="AlphaFoldDB" id="A0A2S2QDW5"/>
<evidence type="ECO:0000313" key="9">
    <source>
        <dbReference type="Proteomes" id="UP000694846"/>
    </source>
</evidence>
<dbReference type="InterPro" id="IPR018114">
    <property type="entry name" value="TRYPSIN_HIS"/>
</dbReference>
<dbReference type="EMBL" id="GGMS01006731">
    <property type="protein sequence ID" value="MBY75934.1"/>
    <property type="molecule type" value="Transcribed_RNA"/>
</dbReference>
<accession>A0A2S2QDW5</accession>
<dbReference type="SUPFAM" id="SSF50494">
    <property type="entry name" value="Trypsin-like serine proteases"/>
    <property type="match status" value="1"/>
</dbReference>
<dbReference type="OrthoDB" id="425190at2759"/>
<dbReference type="InterPro" id="IPR033116">
    <property type="entry name" value="TRYPSIN_SER"/>
</dbReference>
<organism evidence="8">
    <name type="scientific">Sipha flava</name>
    <name type="common">yellow sugarcane aphid</name>
    <dbReference type="NCBI Taxonomy" id="143950"/>
    <lineage>
        <taxon>Eukaryota</taxon>
        <taxon>Metazoa</taxon>
        <taxon>Ecdysozoa</taxon>
        <taxon>Arthropoda</taxon>
        <taxon>Hexapoda</taxon>
        <taxon>Insecta</taxon>
        <taxon>Pterygota</taxon>
        <taxon>Neoptera</taxon>
        <taxon>Paraneoptera</taxon>
        <taxon>Hemiptera</taxon>
        <taxon>Sternorrhyncha</taxon>
        <taxon>Aphidomorpha</taxon>
        <taxon>Aphidoidea</taxon>
        <taxon>Aphididae</taxon>
        <taxon>Sipha</taxon>
    </lineage>
</organism>
<evidence type="ECO:0000259" key="7">
    <source>
        <dbReference type="PROSITE" id="PS50240"/>
    </source>
</evidence>
<evidence type="ECO:0000256" key="6">
    <source>
        <dbReference type="SAM" id="SignalP"/>
    </source>
</evidence>
<protein>
    <submittedName>
        <fullName evidence="8 10">Venom protease</fullName>
    </submittedName>
</protein>
<dbReference type="RefSeq" id="XP_025419843.1">
    <property type="nucleotide sequence ID" value="XM_025564058.1"/>
</dbReference>
<dbReference type="GO" id="GO:0006508">
    <property type="term" value="P:proteolysis"/>
    <property type="evidence" value="ECO:0007669"/>
    <property type="project" value="UniProtKB-KW"/>
</dbReference>
<dbReference type="InterPro" id="IPR001254">
    <property type="entry name" value="Trypsin_dom"/>
</dbReference>
<dbReference type="PANTHER" id="PTHR24252:SF10">
    <property type="entry name" value="SERINE PROTEASE 56"/>
    <property type="match status" value="1"/>
</dbReference>
<evidence type="ECO:0000313" key="8">
    <source>
        <dbReference type="EMBL" id="MBY75934.1"/>
    </source>
</evidence>
<dbReference type="GO" id="GO:0004252">
    <property type="term" value="F:serine-type endopeptidase activity"/>
    <property type="evidence" value="ECO:0007669"/>
    <property type="project" value="InterPro"/>
</dbReference>
<keyword evidence="3 5" id="KW-0720">Serine protease</keyword>
<keyword evidence="4" id="KW-1015">Disulfide bond</keyword>
<sequence>MISSIILFCLLPIIGAALAQTTLDTSNLVENDIVFAAQSTCVRSFNKKQRSKRVVGGTESHLGDWPWIVALGYQSSDDSITKWQCAGTLITNKHVLTAAHCVVDLGNSKLITARLGELDFNEAIRDGSKTLDVPIKRIIINTDFDPITITNDIALLVLSESVSFTEYIRPICLPTTLQGWDNVNFDGTSLIVIGWGRTNNDKYSEIPTSLREVKVPLITLGKCRAAYIDQINVIDSTIICAGAEGKDACQGDSGGPLMFQENDQYYLMGVVSYGPKECGKSGRPGVYTRVTSFSDWILKKIKEP</sequence>
<feature type="domain" description="Peptidase S1" evidence="7">
    <location>
        <begin position="54"/>
        <end position="302"/>
    </location>
</feature>
<evidence type="ECO:0000256" key="5">
    <source>
        <dbReference type="RuleBase" id="RU363034"/>
    </source>
</evidence>
<dbReference type="PROSITE" id="PS00134">
    <property type="entry name" value="TRYPSIN_HIS"/>
    <property type="match status" value="1"/>
</dbReference>
<evidence type="ECO:0000313" key="10">
    <source>
        <dbReference type="RefSeq" id="XP_025419843.1"/>
    </source>
</evidence>
<dbReference type="InterPro" id="IPR009003">
    <property type="entry name" value="Peptidase_S1_PA"/>
</dbReference>
<name>A0A2S2QDW5_9HEMI</name>
<reference evidence="10" key="2">
    <citation type="submission" date="2025-04" db="UniProtKB">
        <authorList>
            <consortium name="RefSeq"/>
        </authorList>
    </citation>
    <scope>IDENTIFICATION</scope>
    <source>
        <tissue evidence="10">Whole body</tissue>
    </source>
</reference>
<evidence type="ECO:0000256" key="3">
    <source>
        <dbReference type="ARBA" id="ARBA00022825"/>
    </source>
</evidence>
<keyword evidence="9" id="KW-1185">Reference proteome</keyword>
<feature type="chain" id="PRO_5044579124" evidence="6">
    <location>
        <begin position="20"/>
        <end position="304"/>
    </location>
</feature>
<proteinExistence type="predicted"/>
<dbReference type="InterPro" id="IPR001314">
    <property type="entry name" value="Peptidase_S1A"/>
</dbReference>
<dbReference type="FunFam" id="2.40.10.10:FF:000006">
    <property type="entry name" value="Serine proteinase stubble"/>
    <property type="match status" value="1"/>
</dbReference>
<evidence type="ECO:0000256" key="1">
    <source>
        <dbReference type="ARBA" id="ARBA00022670"/>
    </source>
</evidence>
<dbReference type="PROSITE" id="PS00135">
    <property type="entry name" value="TRYPSIN_SER"/>
    <property type="match status" value="1"/>
</dbReference>
<dbReference type="Proteomes" id="UP000694846">
    <property type="component" value="Unplaced"/>
</dbReference>
<dbReference type="PROSITE" id="PS50240">
    <property type="entry name" value="TRYPSIN_DOM"/>
    <property type="match status" value="1"/>
</dbReference>
<dbReference type="Gene3D" id="2.40.10.10">
    <property type="entry name" value="Trypsin-like serine proteases"/>
    <property type="match status" value="1"/>
</dbReference>
<keyword evidence="2 5" id="KW-0378">Hydrolase</keyword>
<keyword evidence="6" id="KW-0732">Signal</keyword>
<gene>
    <name evidence="8" type="primary">SP4_0</name>
    <name evidence="10" type="synonym">LOC112690127</name>
    <name evidence="8" type="ORF">g.258</name>
</gene>
<dbReference type="PANTHER" id="PTHR24252">
    <property type="entry name" value="ACROSIN-RELATED"/>
    <property type="match status" value="1"/>
</dbReference>
<reference evidence="8" key="1">
    <citation type="submission" date="2018-04" db="EMBL/GenBank/DDBJ databases">
        <title>Transcriptome assembly of Sipha flava.</title>
        <authorList>
            <person name="Scully E.D."/>
            <person name="Geib S.M."/>
            <person name="Palmer N.A."/>
            <person name="Koch K."/>
            <person name="Bradshaw J."/>
            <person name="Heng-Moss T."/>
            <person name="Sarath G."/>
        </authorList>
    </citation>
    <scope>NUCLEOTIDE SEQUENCE</scope>
</reference>
<evidence type="ECO:0000256" key="4">
    <source>
        <dbReference type="ARBA" id="ARBA00023157"/>
    </source>
</evidence>
<evidence type="ECO:0000256" key="2">
    <source>
        <dbReference type="ARBA" id="ARBA00022801"/>
    </source>
</evidence>
<dbReference type="InterPro" id="IPR043504">
    <property type="entry name" value="Peptidase_S1_PA_chymotrypsin"/>
</dbReference>
<dbReference type="SMART" id="SM00020">
    <property type="entry name" value="Tryp_SPc"/>
    <property type="match status" value="1"/>
</dbReference>
<dbReference type="PRINTS" id="PR00722">
    <property type="entry name" value="CHYMOTRYPSIN"/>
</dbReference>
<feature type="signal peptide" evidence="6">
    <location>
        <begin position="1"/>
        <end position="19"/>
    </location>
</feature>
<keyword evidence="1 5" id="KW-0645">Protease</keyword>
<dbReference type="CDD" id="cd00190">
    <property type="entry name" value="Tryp_SPc"/>
    <property type="match status" value="1"/>
</dbReference>